<feature type="transmembrane region" description="Helical" evidence="2">
    <location>
        <begin position="69"/>
        <end position="95"/>
    </location>
</feature>
<dbReference type="AlphaFoldDB" id="S3BVJ9"/>
<evidence type="ECO:0000256" key="2">
    <source>
        <dbReference type="SAM" id="Phobius"/>
    </source>
</evidence>
<dbReference type="EMBL" id="ATCF01000027">
    <property type="protein sequence ID" value="EPD98137.1"/>
    <property type="molecule type" value="Genomic_DNA"/>
</dbReference>
<evidence type="ECO:0000256" key="1">
    <source>
        <dbReference type="SAM" id="MobiDB-lite"/>
    </source>
</evidence>
<accession>S3BVJ9</accession>
<keyword evidence="2" id="KW-0812">Transmembrane</keyword>
<dbReference type="Proteomes" id="UP000014400">
    <property type="component" value="Unassembled WGS sequence"/>
</dbReference>
<dbReference type="CDD" id="cd07330">
    <property type="entry name" value="M48A_Ste24p"/>
    <property type="match status" value="1"/>
</dbReference>
<dbReference type="Pfam" id="PF16491">
    <property type="entry name" value="Peptidase_M48_N"/>
    <property type="match status" value="1"/>
</dbReference>
<name>S3BVJ9_9BURK</name>
<protein>
    <recommendedName>
        <fullName evidence="3">CAAX prenyl protease 1 N-terminal domain-containing protein</fullName>
    </recommendedName>
</protein>
<evidence type="ECO:0000313" key="5">
    <source>
        <dbReference type="Proteomes" id="UP000014400"/>
    </source>
</evidence>
<organism evidence="4 5">
    <name type="scientific">Sutterella wadsworthensis HGA0223</name>
    <dbReference type="NCBI Taxonomy" id="1203554"/>
    <lineage>
        <taxon>Bacteria</taxon>
        <taxon>Pseudomonadati</taxon>
        <taxon>Pseudomonadota</taxon>
        <taxon>Betaproteobacteria</taxon>
        <taxon>Burkholderiales</taxon>
        <taxon>Sutterellaceae</taxon>
        <taxon>Sutterella</taxon>
    </lineage>
</organism>
<feature type="transmembrane region" description="Helical" evidence="2">
    <location>
        <begin position="295"/>
        <end position="319"/>
    </location>
</feature>
<gene>
    <name evidence="4" type="ORF">HMPREF1476_01843</name>
</gene>
<feature type="transmembrane region" description="Helical" evidence="2">
    <location>
        <begin position="107"/>
        <end position="128"/>
    </location>
</feature>
<feature type="domain" description="CAAX prenyl protease 1 N-terminal" evidence="3">
    <location>
        <begin position="40"/>
        <end position="189"/>
    </location>
</feature>
<evidence type="ECO:0000259" key="3">
    <source>
        <dbReference type="Pfam" id="PF16491"/>
    </source>
</evidence>
<comment type="caution">
    <text evidence="4">The sequence shown here is derived from an EMBL/GenBank/DDBJ whole genome shotgun (WGS) entry which is preliminary data.</text>
</comment>
<dbReference type="Gene3D" id="3.30.2010.10">
    <property type="entry name" value="Metalloproteases ('zincins'), catalytic domain"/>
    <property type="match status" value="1"/>
</dbReference>
<dbReference type="PATRIC" id="fig|1203554.3.peg.1923"/>
<keyword evidence="5" id="KW-1185">Reference proteome</keyword>
<evidence type="ECO:0000313" key="4">
    <source>
        <dbReference type="EMBL" id="EPD98137.1"/>
    </source>
</evidence>
<reference evidence="4 5" key="1">
    <citation type="submission" date="2013-04" db="EMBL/GenBank/DDBJ databases">
        <title>The Genome Sequence of Sutterella wadsworthensis HGA0223.</title>
        <authorList>
            <consortium name="The Broad Institute Genomics Platform"/>
            <person name="Earl A."/>
            <person name="Ward D."/>
            <person name="Feldgarden M."/>
            <person name="Gevers D."/>
            <person name="Schmidt T.M."/>
            <person name="Dover J."/>
            <person name="Dai D."/>
            <person name="Walker B."/>
            <person name="Young S."/>
            <person name="Zeng Q."/>
            <person name="Gargeya S."/>
            <person name="Fitzgerald M."/>
            <person name="Haas B."/>
            <person name="Abouelleil A."/>
            <person name="Allen A.W."/>
            <person name="Alvarado L."/>
            <person name="Arachchi H.M."/>
            <person name="Berlin A.M."/>
            <person name="Chapman S.B."/>
            <person name="Gainer-Dewar J."/>
            <person name="Goldberg J."/>
            <person name="Griggs A."/>
            <person name="Gujja S."/>
            <person name="Hansen M."/>
            <person name="Howarth C."/>
            <person name="Imamovic A."/>
            <person name="Ireland A."/>
            <person name="Larimer J."/>
            <person name="McCowan C."/>
            <person name="Murphy C."/>
            <person name="Pearson M."/>
            <person name="Poon T.W."/>
            <person name="Priest M."/>
            <person name="Roberts A."/>
            <person name="Saif S."/>
            <person name="Shea T."/>
            <person name="Sisk P."/>
            <person name="Sykes S."/>
            <person name="Wortman J."/>
            <person name="Nusbaum C."/>
            <person name="Birren B."/>
        </authorList>
    </citation>
    <scope>NUCLEOTIDE SEQUENCE [LARGE SCALE GENOMIC DNA]</scope>
    <source>
        <strain evidence="4 5">HGA0223</strain>
    </source>
</reference>
<feature type="transmembrane region" description="Helical" evidence="2">
    <location>
        <begin position="177"/>
        <end position="193"/>
    </location>
</feature>
<dbReference type="InterPro" id="IPR032456">
    <property type="entry name" value="Peptidase_M48_N"/>
</dbReference>
<dbReference type="RefSeq" id="WP_016474977.1">
    <property type="nucleotide sequence ID" value="NZ_KE150480.1"/>
</dbReference>
<feature type="transmembrane region" description="Helical" evidence="2">
    <location>
        <begin position="12"/>
        <end position="32"/>
    </location>
</feature>
<keyword evidence="2" id="KW-1133">Transmembrane helix</keyword>
<keyword evidence="2" id="KW-0472">Membrane</keyword>
<dbReference type="eggNOG" id="COG0501">
    <property type="taxonomic scope" value="Bacteria"/>
</dbReference>
<sequence>MQLSANNIEHILLISCALYVFVECFACARQVIAAERGIGKVPTGFRNKLSLAAHQKAAAFTSESAQSRLVLAFVSAAFAVLMTTGHGLTYLTALFETLTDNTLLVQWSLLVSIMGLMVVVSLPLEWLIRYRLRERFGYQRRSRKEWFKRTVGISTAGLAAALPATALLLILCEVTGPYWWLLVWMLYLAWLFWRWRLSLMRGKLWSRASRPIQNEALRRKVRSLLAEEGFRMEDLVIMTRPPAWKYAHVLLPGSGELRRVVVFADTAAKLTEDELLAVIASQAARIKFHHGPWRIALSAAGGFITCAVLGWAANTPVFFEGLGFSPSLTVMQPGTHAGFAMAAAVIAFPIVFFPLRALNNFIIRQLRYAADRCGAAKMGGDTLARALAKLHRDYSNTLTPSRFYSVLHYDHPHAAMRVAHLLKYMHARKLEPHLADPAPALPTVLSQEQAITRALRRERTSFNAARREAEEALTQELLTQHDWVDDDGFEDDPSKTGKSERPTPKASISMPDVPHIAAVTPAASSPSQHG</sequence>
<proteinExistence type="predicted"/>
<dbReference type="STRING" id="1203554.HMPREF1476_01843"/>
<dbReference type="HOGENOM" id="CLU_513787_0_0_4"/>
<feature type="transmembrane region" description="Helical" evidence="2">
    <location>
        <begin position="339"/>
        <end position="358"/>
    </location>
</feature>
<feature type="region of interest" description="Disordered" evidence="1">
    <location>
        <begin position="477"/>
        <end position="530"/>
    </location>
</feature>
<feature type="compositionally biased region" description="Basic and acidic residues" evidence="1">
    <location>
        <begin position="492"/>
        <end position="503"/>
    </location>
</feature>
<feature type="transmembrane region" description="Helical" evidence="2">
    <location>
        <begin position="149"/>
        <end position="171"/>
    </location>
</feature>
<dbReference type="PANTHER" id="PTHR10120">
    <property type="entry name" value="CAAX PRENYL PROTEASE 1"/>
    <property type="match status" value="1"/>
</dbReference>